<dbReference type="EMBL" id="JBDFQZ010000014">
    <property type="protein sequence ID" value="KAK9666162.1"/>
    <property type="molecule type" value="Genomic_DNA"/>
</dbReference>
<organism evidence="1 2">
    <name type="scientific">Saponaria officinalis</name>
    <name type="common">Common soapwort</name>
    <name type="synonym">Lychnis saponaria</name>
    <dbReference type="NCBI Taxonomy" id="3572"/>
    <lineage>
        <taxon>Eukaryota</taxon>
        <taxon>Viridiplantae</taxon>
        <taxon>Streptophyta</taxon>
        <taxon>Embryophyta</taxon>
        <taxon>Tracheophyta</taxon>
        <taxon>Spermatophyta</taxon>
        <taxon>Magnoliopsida</taxon>
        <taxon>eudicotyledons</taxon>
        <taxon>Gunneridae</taxon>
        <taxon>Pentapetalae</taxon>
        <taxon>Caryophyllales</taxon>
        <taxon>Caryophyllaceae</taxon>
        <taxon>Caryophylleae</taxon>
        <taxon>Saponaria</taxon>
    </lineage>
</organism>
<sequence length="198" mass="23107">MLFKKSIKKTKNLFHKSLQNLKNFPYGGHDTLPRSLFLNPLSCTTFNPKTHHFKLDNNIAEIIHKNDTTLLEDEHKSCTTTLNQKLENNIAEIIPENDTFLLEDDHQNVMTNYSSCRYENEGAYILAQKMKELDMMEVEDVDHVLDVEEALNYYSRLSCPAYVDIVDKFFMDMYYDFLLPKPSINLSSSSRRLCPLKI</sequence>
<evidence type="ECO:0000313" key="1">
    <source>
        <dbReference type="EMBL" id="KAK9666162.1"/>
    </source>
</evidence>
<dbReference type="Proteomes" id="UP001443914">
    <property type="component" value="Unassembled WGS sequence"/>
</dbReference>
<dbReference type="PANTHER" id="PTHR35461">
    <property type="entry name" value="BNAANNG14610D PROTEIN"/>
    <property type="match status" value="1"/>
</dbReference>
<dbReference type="AlphaFoldDB" id="A0AAW1GQJ7"/>
<accession>A0AAW1GQJ7</accession>
<keyword evidence="2" id="KW-1185">Reference proteome</keyword>
<dbReference type="PANTHER" id="PTHR35461:SF1">
    <property type="entry name" value="LOW PROTEIN: ATP-DEPENDENT RNA HELICASE-LIKE PROTEIN"/>
    <property type="match status" value="1"/>
</dbReference>
<name>A0AAW1GQJ7_SAPOF</name>
<protein>
    <submittedName>
        <fullName evidence="1">Uncharacterized protein</fullName>
    </submittedName>
</protein>
<gene>
    <name evidence="1" type="ORF">RND81_14G165400</name>
</gene>
<evidence type="ECO:0000313" key="2">
    <source>
        <dbReference type="Proteomes" id="UP001443914"/>
    </source>
</evidence>
<comment type="caution">
    <text evidence="1">The sequence shown here is derived from an EMBL/GenBank/DDBJ whole genome shotgun (WGS) entry which is preliminary data.</text>
</comment>
<proteinExistence type="predicted"/>
<reference evidence="1" key="1">
    <citation type="submission" date="2024-03" db="EMBL/GenBank/DDBJ databases">
        <title>WGS assembly of Saponaria officinalis var. Norfolk2.</title>
        <authorList>
            <person name="Jenkins J."/>
            <person name="Shu S."/>
            <person name="Grimwood J."/>
            <person name="Barry K."/>
            <person name="Goodstein D."/>
            <person name="Schmutz J."/>
            <person name="Leebens-Mack J."/>
            <person name="Osbourn A."/>
        </authorList>
    </citation>
    <scope>NUCLEOTIDE SEQUENCE [LARGE SCALE GENOMIC DNA]</scope>
    <source>
        <strain evidence="1">JIC</strain>
    </source>
</reference>